<evidence type="ECO:0000313" key="5">
    <source>
        <dbReference type="Proteomes" id="UP001169492"/>
    </source>
</evidence>
<protein>
    <submittedName>
        <fullName evidence="2">DUF3185 family protein</fullName>
    </submittedName>
</protein>
<dbReference type="Pfam" id="PF11381">
    <property type="entry name" value="DUF3185"/>
    <property type="match status" value="1"/>
</dbReference>
<gene>
    <name evidence="2" type="ORF">J6I90_08725</name>
    <name evidence="3" type="ORF">J6I92_06725</name>
</gene>
<evidence type="ECO:0000313" key="4">
    <source>
        <dbReference type="Proteomes" id="UP001169491"/>
    </source>
</evidence>
<keyword evidence="1" id="KW-0812">Transmembrane</keyword>
<feature type="transmembrane region" description="Helical" evidence="1">
    <location>
        <begin position="7"/>
        <end position="24"/>
    </location>
</feature>
<accession>A0AAW7R2I2</accession>
<feature type="transmembrane region" description="Helical" evidence="1">
    <location>
        <begin position="44"/>
        <end position="62"/>
    </location>
</feature>
<comment type="caution">
    <text evidence="2">The sequence shown here is derived from an EMBL/GenBank/DDBJ whole genome shotgun (WGS) entry which is preliminary data.</text>
</comment>
<keyword evidence="1" id="KW-0472">Membrane</keyword>
<dbReference type="Gene3D" id="6.10.280.80">
    <property type="entry name" value="NCX, peripheral helical region"/>
    <property type="match status" value="1"/>
</dbReference>
<dbReference type="EMBL" id="JAGGJC010000002">
    <property type="protein sequence ID" value="MDN7129559.1"/>
    <property type="molecule type" value="Genomic_DNA"/>
</dbReference>
<reference evidence="4 5" key="1">
    <citation type="submission" date="2021-03" db="EMBL/GenBank/DDBJ databases">
        <title>Pseudidiomarina terrestris, a new bacterium isolated from saline soil.</title>
        <authorList>
            <person name="Galisteo C."/>
            <person name="De La Haba R."/>
            <person name="Sanchez-Porro C."/>
            <person name="Ventosa A."/>
        </authorList>
    </citation>
    <scope>NUCLEOTIDE SEQUENCE [LARGE SCALE GENOMIC DNA]</scope>
    <source>
        <strain evidence="2 5">1APP75-32.1</strain>
        <strain evidence="4">1APR75-15</strain>
        <strain evidence="3">1ASR75-15</strain>
    </source>
</reference>
<keyword evidence="4" id="KW-1185">Reference proteome</keyword>
<dbReference type="EMBL" id="JAGGJB010000004">
    <property type="protein sequence ID" value="MDN7124966.1"/>
    <property type="molecule type" value="Genomic_DNA"/>
</dbReference>
<proteinExistence type="predicted"/>
<dbReference type="Proteomes" id="UP001169491">
    <property type="component" value="Unassembled WGS sequence"/>
</dbReference>
<evidence type="ECO:0000313" key="3">
    <source>
        <dbReference type="EMBL" id="MDN7129559.1"/>
    </source>
</evidence>
<organism evidence="2 5">
    <name type="scientific">Pseudidiomarina terrestris</name>
    <dbReference type="NCBI Taxonomy" id="2820060"/>
    <lineage>
        <taxon>Bacteria</taxon>
        <taxon>Pseudomonadati</taxon>
        <taxon>Pseudomonadota</taxon>
        <taxon>Gammaproteobacteria</taxon>
        <taxon>Alteromonadales</taxon>
        <taxon>Idiomarinaceae</taxon>
        <taxon>Pseudidiomarina</taxon>
    </lineage>
</organism>
<dbReference type="AlphaFoldDB" id="A0AAW7R2I2"/>
<keyword evidence="1" id="KW-1133">Transmembrane helix</keyword>
<name>A0AAW7R2I2_9GAMM</name>
<evidence type="ECO:0000313" key="2">
    <source>
        <dbReference type="EMBL" id="MDN7124966.1"/>
    </source>
</evidence>
<dbReference type="RefSeq" id="WP_301721214.1">
    <property type="nucleotide sequence ID" value="NZ_JAGGJB010000004.1"/>
</dbReference>
<evidence type="ECO:0000256" key="1">
    <source>
        <dbReference type="SAM" id="Phobius"/>
    </source>
</evidence>
<sequence>MNKVIGIILLVVGIILLYFGYQAYNSPASEVSQAVTGETTDDAMWYLIGGVVAVIVGLYGTVRGRK</sequence>
<dbReference type="Proteomes" id="UP001169492">
    <property type="component" value="Unassembled WGS sequence"/>
</dbReference>
<dbReference type="InterPro" id="IPR021521">
    <property type="entry name" value="DUF3185"/>
</dbReference>